<evidence type="ECO:0000256" key="3">
    <source>
        <dbReference type="ARBA" id="ARBA00023125"/>
    </source>
</evidence>
<dbReference type="InterPro" id="IPR036390">
    <property type="entry name" value="WH_DNA-bd_sf"/>
</dbReference>
<evidence type="ECO:0000256" key="2">
    <source>
        <dbReference type="ARBA" id="ARBA00023015"/>
    </source>
</evidence>
<reference evidence="6 7" key="1">
    <citation type="submission" date="2016-10" db="EMBL/GenBank/DDBJ databases">
        <authorList>
            <person name="de Groot N.N."/>
        </authorList>
    </citation>
    <scope>NUCLEOTIDE SEQUENCE [LARGE SCALE GENOMIC DNA]</scope>
    <source>
        <strain evidence="6 7">DSM 29316</strain>
    </source>
</reference>
<organism evidence="6 7">
    <name type="scientific">Poseidonocella pacifica</name>
    <dbReference type="NCBI Taxonomy" id="871651"/>
    <lineage>
        <taxon>Bacteria</taxon>
        <taxon>Pseudomonadati</taxon>
        <taxon>Pseudomonadota</taxon>
        <taxon>Alphaproteobacteria</taxon>
        <taxon>Rhodobacterales</taxon>
        <taxon>Roseobacteraceae</taxon>
        <taxon>Poseidonocella</taxon>
    </lineage>
</organism>
<dbReference type="PROSITE" id="PS51000">
    <property type="entry name" value="HTH_DEOR_2"/>
    <property type="match status" value="1"/>
</dbReference>
<protein>
    <submittedName>
        <fullName evidence="6">Transcriptional regulator, DeoR family</fullName>
    </submittedName>
</protein>
<dbReference type="Pfam" id="PF08220">
    <property type="entry name" value="HTH_DeoR"/>
    <property type="match status" value="1"/>
</dbReference>
<keyword evidence="7" id="KW-1185">Reference proteome</keyword>
<keyword evidence="3" id="KW-0238">DNA-binding</keyword>
<sequence>MMSAENETTTMWSHERQSQILADLLRDGKVQTNALAERFAVSRETIRRDLLELDRRGSLTRVHGGAVPVVKDVRPEPAFRDRLAERAEAKLAIGRRAAELIPPGSTVFVDAGTTTRAFALELVRRIELRVITNCIEIAQILAPSEGVDVLLLGGRPHGEVPATFGELTLSEIDRFLADFAVIGPVGLSLTRGGTDYELHEAEVARKMIGCSATCIMLCDASKIGAESRVAICGLDQIAHIVTDSETDMAFSPAGVKVHRVTF</sequence>
<evidence type="ECO:0000259" key="5">
    <source>
        <dbReference type="PROSITE" id="PS51000"/>
    </source>
</evidence>
<dbReference type="PRINTS" id="PR00037">
    <property type="entry name" value="HTHLACR"/>
</dbReference>
<feature type="domain" description="HTH deoR-type" evidence="5">
    <location>
        <begin position="13"/>
        <end position="68"/>
    </location>
</feature>
<dbReference type="InterPro" id="IPR050313">
    <property type="entry name" value="Carb_Metab_HTH_regulators"/>
</dbReference>
<evidence type="ECO:0000256" key="1">
    <source>
        <dbReference type="ARBA" id="ARBA00022491"/>
    </source>
</evidence>
<evidence type="ECO:0000313" key="7">
    <source>
        <dbReference type="Proteomes" id="UP000198796"/>
    </source>
</evidence>
<dbReference type="GO" id="GO:0003677">
    <property type="term" value="F:DNA binding"/>
    <property type="evidence" value="ECO:0007669"/>
    <property type="project" value="UniProtKB-KW"/>
</dbReference>
<evidence type="ECO:0000313" key="6">
    <source>
        <dbReference type="EMBL" id="SFA88018.1"/>
    </source>
</evidence>
<keyword evidence="4" id="KW-0804">Transcription</keyword>
<dbReference type="InterPro" id="IPR037171">
    <property type="entry name" value="NagB/RpiA_transferase-like"/>
</dbReference>
<dbReference type="Gene3D" id="1.10.10.10">
    <property type="entry name" value="Winged helix-like DNA-binding domain superfamily/Winged helix DNA-binding domain"/>
    <property type="match status" value="1"/>
</dbReference>
<proteinExistence type="predicted"/>
<dbReference type="Proteomes" id="UP000198796">
    <property type="component" value="Unassembled WGS sequence"/>
</dbReference>
<dbReference type="AlphaFoldDB" id="A0A1I0WIG1"/>
<dbReference type="SMART" id="SM01134">
    <property type="entry name" value="DeoRC"/>
    <property type="match status" value="1"/>
</dbReference>
<dbReference type="PROSITE" id="PS00894">
    <property type="entry name" value="HTH_DEOR_1"/>
    <property type="match status" value="1"/>
</dbReference>
<dbReference type="PANTHER" id="PTHR30363">
    <property type="entry name" value="HTH-TYPE TRANSCRIPTIONAL REGULATOR SRLR-RELATED"/>
    <property type="match status" value="1"/>
</dbReference>
<dbReference type="Pfam" id="PF00455">
    <property type="entry name" value="DeoRC"/>
    <property type="match status" value="1"/>
</dbReference>
<accession>A0A1I0WIG1</accession>
<keyword evidence="2" id="KW-0805">Transcription regulation</keyword>
<dbReference type="Gene3D" id="3.40.50.1360">
    <property type="match status" value="1"/>
</dbReference>
<dbReference type="InterPro" id="IPR018356">
    <property type="entry name" value="Tscrpt_reg_HTH_DeoR_CS"/>
</dbReference>
<dbReference type="EMBL" id="FOJU01000002">
    <property type="protein sequence ID" value="SFA88018.1"/>
    <property type="molecule type" value="Genomic_DNA"/>
</dbReference>
<dbReference type="InterPro" id="IPR036388">
    <property type="entry name" value="WH-like_DNA-bd_sf"/>
</dbReference>
<dbReference type="InterPro" id="IPR014036">
    <property type="entry name" value="DeoR-like_C"/>
</dbReference>
<dbReference type="InterPro" id="IPR001034">
    <property type="entry name" value="DeoR_HTH"/>
</dbReference>
<name>A0A1I0WIG1_9RHOB</name>
<dbReference type="RefSeq" id="WP_245752539.1">
    <property type="nucleotide sequence ID" value="NZ_FOJU01000002.1"/>
</dbReference>
<dbReference type="GO" id="GO:0003700">
    <property type="term" value="F:DNA-binding transcription factor activity"/>
    <property type="evidence" value="ECO:0007669"/>
    <property type="project" value="InterPro"/>
</dbReference>
<dbReference type="SUPFAM" id="SSF46785">
    <property type="entry name" value="Winged helix' DNA-binding domain"/>
    <property type="match status" value="1"/>
</dbReference>
<dbReference type="SUPFAM" id="SSF100950">
    <property type="entry name" value="NagB/RpiA/CoA transferase-like"/>
    <property type="match status" value="1"/>
</dbReference>
<dbReference type="PANTHER" id="PTHR30363:SF4">
    <property type="entry name" value="GLYCEROL-3-PHOSPHATE REGULON REPRESSOR"/>
    <property type="match status" value="1"/>
</dbReference>
<dbReference type="STRING" id="871651.SAMN05421688_1432"/>
<evidence type="ECO:0000256" key="4">
    <source>
        <dbReference type="ARBA" id="ARBA00023163"/>
    </source>
</evidence>
<gene>
    <name evidence="6" type="ORF">SAMN05421688_1432</name>
</gene>
<keyword evidence="1" id="KW-0678">Repressor</keyword>
<dbReference type="SMART" id="SM00420">
    <property type="entry name" value="HTH_DEOR"/>
    <property type="match status" value="1"/>
</dbReference>